<accession>A0ACB5T019</accession>
<name>A0ACB5T019_AMBMO</name>
<comment type="caution">
    <text evidence="1">The sequence shown here is derived from an EMBL/GenBank/DDBJ whole genome shotgun (WGS) entry which is preliminary data.</text>
</comment>
<sequence length="567" mass="65473">MKAVLRAQNRASQLFGSSGDFLFGDGGWFEDDEFMKWLKLKIDNGTINIDSFCDWLGKGHPEQIYSEVNVCLEMLLNSGSKELSEGINDVCLNKHYAAMMEIAIRMMEVCLFALNIVDFSFDQDDLDVGGRSATLLFMKTDLRLSNFQKICQLADSNKLLIQLRRNKFKPLSYFKDCLEVLINEKVYPQNNYSTESDLGFGLPNFLIDEAEQLLKEVSNSNDRNLVVSKSYVLKFTNLVKDCICFGLQENFKDKLKSIIDIENLITMEEDYFELRYPLAERLEIRTPNLYELMCEQKTILNLVSEADYDSIDSQTLVYYKKLFIEYAFQHYGHGSKLPEPLIAFESKLDDIVSRMEWLIAIQCLKLILPNLVRDLEIKTHNNKPNEAIKLSSLINYESLSKTYFEFLEKESNCELHTFTTKTHELIKDHLKSQLRRHLDQELELETTDQNEVDSNIDSVFTIDKTSVVVSQITPNKQMLSKVLHDTVKKIMELVIVHEESSSSVSTESNTVTELDLLKNRFGRDGGFVKKMMMQDVLKDFATLVMLVCELYFDVGLKSSYLEFREMA</sequence>
<evidence type="ECO:0000313" key="2">
    <source>
        <dbReference type="Proteomes" id="UP001165064"/>
    </source>
</evidence>
<proteinExistence type="predicted"/>
<gene>
    <name evidence="1" type="ORF">Amon02_000330200</name>
</gene>
<reference evidence="1" key="1">
    <citation type="submission" date="2023-04" db="EMBL/GenBank/DDBJ databases">
        <title>Ambrosiozyma monospora NBRC 10751.</title>
        <authorList>
            <person name="Ichikawa N."/>
            <person name="Sato H."/>
            <person name="Tonouchi N."/>
        </authorList>
    </citation>
    <scope>NUCLEOTIDE SEQUENCE</scope>
    <source>
        <strain evidence="1">NBRC 10751</strain>
    </source>
</reference>
<dbReference type="EMBL" id="BSXS01002058">
    <property type="protein sequence ID" value="GME78099.1"/>
    <property type="molecule type" value="Genomic_DNA"/>
</dbReference>
<dbReference type="Proteomes" id="UP001165064">
    <property type="component" value="Unassembled WGS sequence"/>
</dbReference>
<protein>
    <submittedName>
        <fullName evidence="1">Unnamed protein product</fullName>
    </submittedName>
</protein>
<organism evidence="1 2">
    <name type="scientific">Ambrosiozyma monospora</name>
    <name type="common">Yeast</name>
    <name type="synonym">Endomycopsis monosporus</name>
    <dbReference type="NCBI Taxonomy" id="43982"/>
    <lineage>
        <taxon>Eukaryota</taxon>
        <taxon>Fungi</taxon>
        <taxon>Dikarya</taxon>
        <taxon>Ascomycota</taxon>
        <taxon>Saccharomycotina</taxon>
        <taxon>Pichiomycetes</taxon>
        <taxon>Pichiales</taxon>
        <taxon>Pichiaceae</taxon>
        <taxon>Ambrosiozyma</taxon>
    </lineage>
</organism>
<keyword evidence="2" id="KW-1185">Reference proteome</keyword>
<evidence type="ECO:0000313" key="1">
    <source>
        <dbReference type="EMBL" id="GME78099.1"/>
    </source>
</evidence>